<evidence type="ECO:0000313" key="2">
    <source>
        <dbReference type="Proteomes" id="UP000237662"/>
    </source>
</evidence>
<comment type="caution">
    <text evidence="1">The sequence shown here is derived from an EMBL/GenBank/DDBJ whole genome shotgun (WGS) entry which is preliminary data.</text>
</comment>
<evidence type="ECO:0000313" key="1">
    <source>
        <dbReference type="EMBL" id="PPK88779.1"/>
    </source>
</evidence>
<sequence>MKAARLNEIEQVLSRHPARMEFLLAELVNADMLSPEELSIRATSTFARNYRQDIAGTKVKEEPSGDLLEVRTHREGMYDQLPYHLFHRPEPYGPTQKLKSRLAESEAARAREAAARAFFFPFEQVLSATAIKVALQERNLTDAFTSPLYRNLLLKLWPGCAAVHPDRLPLLGYVLPLAHRISGDLELMALCYRSLLLAPVQLAYRRSAGPSKPGEPAPAGTILGLDFTLDGRPEEELPGLVVTVGPLSRQRSEEFLPAGQGTAMLELLHECLVPYEVDVRLQITLQPAEESFRLADDRIPASRLGLTATLTPSV</sequence>
<dbReference type="EMBL" id="PTJC01000005">
    <property type="protein sequence ID" value="PPK88779.1"/>
    <property type="molecule type" value="Genomic_DNA"/>
</dbReference>
<dbReference type="InterPro" id="IPR010732">
    <property type="entry name" value="T6SS_TssG-like"/>
</dbReference>
<accession>A0A2S6IBF0</accession>
<gene>
    <name evidence="1" type="ORF">CLV84_1751</name>
</gene>
<dbReference type="OrthoDB" id="1411058at2"/>
<name>A0A2S6IBF0_9BACT</name>
<dbReference type="Proteomes" id="UP000237662">
    <property type="component" value="Unassembled WGS sequence"/>
</dbReference>
<reference evidence="1 2" key="1">
    <citation type="submission" date="2018-02" db="EMBL/GenBank/DDBJ databases">
        <title>Genomic Encyclopedia of Archaeal and Bacterial Type Strains, Phase II (KMG-II): from individual species to whole genera.</title>
        <authorList>
            <person name="Goeker M."/>
        </authorList>
    </citation>
    <scope>NUCLEOTIDE SEQUENCE [LARGE SCALE GENOMIC DNA]</scope>
    <source>
        <strain evidence="1 2">DSM 29526</strain>
    </source>
</reference>
<dbReference type="RefSeq" id="WP_104419313.1">
    <property type="nucleotide sequence ID" value="NZ_PTJC01000005.1"/>
</dbReference>
<protein>
    <submittedName>
        <fullName evidence="1">Type VI secretion system (T6SS) VasB/ImpH family protein</fullName>
    </submittedName>
</protein>
<organism evidence="1 2">
    <name type="scientific">Neolewinella xylanilytica</name>
    <dbReference type="NCBI Taxonomy" id="1514080"/>
    <lineage>
        <taxon>Bacteria</taxon>
        <taxon>Pseudomonadati</taxon>
        <taxon>Bacteroidota</taxon>
        <taxon>Saprospiria</taxon>
        <taxon>Saprospirales</taxon>
        <taxon>Lewinellaceae</taxon>
        <taxon>Neolewinella</taxon>
    </lineage>
</organism>
<dbReference type="Pfam" id="PF06996">
    <property type="entry name" value="T6SS_TssG"/>
    <property type="match status" value="1"/>
</dbReference>
<proteinExistence type="predicted"/>
<keyword evidence="2" id="KW-1185">Reference proteome</keyword>
<dbReference type="AlphaFoldDB" id="A0A2S6IBF0"/>